<evidence type="ECO:0000313" key="1">
    <source>
        <dbReference type="EMBL" id="KAI8559193.1"/>
    </source>
</evidence>
<gene>
    <name evidence="1" type="ORF">RHMOL_Rhmol04G0154000</name>
</gene>
<sequence>MTPTPNLDPKATCRCSFQSQPSPLFSPSLTPVTVACSLTSSSPTVALRRYLRRGICFSNEGFLFHTRPPMPRSRCCPAEQLVNLALLCRS</sequence>
<keyword evidence="2" id="KW-1185">Reference proteome</keyword>
<protein>
    <submittedName>
        <fullName evidence="1">Uncharacterized protein</fullName>
    </submittedName>
</protein>
<organism evidence="1 2">
    <name type="scientific">Rhododendron molle</name>
    <name type="common">Chinese azalea</name>
    <name type="synonym">Azalea mollis</name>
    <dbReference type="NCBI Taxonomy" id="49168"/>
    <lineage>
        <taxon>Eukaryota</taxon>
        <taxon>Viridiplantae</taxon>
        <taxon>Streptophyta</taxon>
        <taxon>Embryophyta</taxon>
        <taxon>Tracheophyta</taxon>
        <taxon>Spermatophyta</taxon>
        <taxon>Magnoliopsida</taxon>
        <taxon>eudicotyledons</taxon>
        <taxon>Gunneridae</taxon>
        <taxon>Pentapetalae</taxon>
        <taxon>asterids</taxon>
        <taxon>Ericales</taxon>
        <taxon>Ericaceae</taxon>
        <taxon>Ericoideae</taxon>
        <taxon>Rhodoreae</taxon>
        <taxon>Rhododendron</taxon>
    </lineage>
</organism>
<dbReference type="EMBL" id="CM046391">
    <property type="protein sequence ID" value="KAI8559193.1"/>
    <property type="molecule type" value="Genomic_DNA"/>
</dbReference>
<reference evidence="1" key="1">
    <citation type="submission" date="2022-02" db="EMBL/GenBank/DDBJ databases">
        <title>Plant Genome Project.</title>
        <authorList>
            <person name="Zhang R.-G."/>
        </authorList>
    </citation>
    <scope>NUCLEOTIDE SEQUENCE</scope>
    <source>
        <strain evidence="1">AT1</strain>
    </source>
</reference>
<dbReference type="Proteomes" id="UP001062846">
    <property type="component" value="Chromosome 4"/>
</dbReference>
<proteinExistence type="predicted"/>
<name>A0ACC0P384_RHOML</name>
<evidence type="ECO:0000313" key="2">
    <source>
        <dbReference type="Proteomes" id="UP001062846"/>
    </source>
</evidence>
<accession>A0ACC0P384</accession>
<comment type="caution">
    <text evidence="1">The sequence shown here is derived from an EMBL/GenBank/DDBJ whole genome shotgun (WGS) entry which is preliminary data.</text>
</comment>